<dbReference type="AlphaFoldDB" id="A0A7K3QR98"/>
<evidence type="ECO:0000313" key="7">
    <source>
        <dbReference type="Proteomes" id="UP000470520"/>
    </source>
</evidence>
<dbReference type="SUPFAM" id="SSF52540">
    <property type="entry name" value="P-loop containing nucleoside triphosphate hydrolases"/>
    <property type="match status" value="1"/>
</dbReference>
<evidence type="ECO:0000256" key="4">
    <source>
        <dbReference type="SAM" id="Phobius"/>
    </source>
</evidence>
<keyword evidence="1 3" id="KW-0547">Nucleotide-binding</keyword>
<dbReference type="Pfam" id="PF01580">
    <property type="entry name" value="FtsK_SpoIIIE"/>
    <property type="match status" value="1"/>
</dbReference>
<comment type="caution">
    <text evidence="6">The sequence shown here is derived from an EMBL/GenBank/DDBJ whole genome shotgun (WGS) entry which is preliminary data.</text>
</comment>
<reference evidence="6 7" key="1">
    <citation type="submission" date="2020-01" db="EMBL/GenBank/DDBJ databases">
        <title>Insect and environment-associated Actinomycetes.</title>
        <authorList>
            <person name="Currrie C."/>
            <person name="Chevrette M."/>
            <person name="Carlson C."/>
            <person name="Stubbendieck R."/>
            <person name="Wendt-Pienkowski E."/>
        </authorList>
    </citation>
    <scope>NUCLEOTIDE SEQUENCE [LARGE SCALE GENOMIC DNA]</scope>
    <source>
        <strain evidence="6 7">SID7754</strain>
    </source>
</reference>
<feature type="binding site" evidence="3">
    <location>
        <begin position="324"/>
        <end position="331"/>
    </location>
    <ligand>
        <name>ATP</name>
        <dbReference type="ChEBI" id="CHEBI:30616"/>
    </ligand>
</feature>
<protein>
    <recommendedName>
        <fullName evidence="5">FtsK domain-containing protein</fullName>
    </recommendedName>
</protein>
<dbReference type="GO" id="GO:0005524">
    <property type="term" value="F:ATP binding"/>
    <property type="evidence" value="ECO:0007669"/>
    <property type="project" value="UniProtKB-UniRule"/>
</dbReference>
<dbReference type="Gene3D" id="3.40.50.300">
    <property type="entry name" value="P-loop containing nucleotide triphosphate hydrolases"/>
    <property type="match status" value="1"/>
</dbReference>
<sequence length="650" mass="69574">MSTDQVYTPIPMTMTKDGASRTYQIPGQRIGAPSSSSSSSRAWIDRCLYCTTRIGQWAARRRYELAPAGGTSMLTLLGLAQDGIGPALAYGVLAAGSGAGAVLGLKHKNQMVTHVGAAGFIALSDITTAVAAGLSWPTATAWALSTGAAYGVYGPWLAGQRNTRLKLHVDTVKAKGPVPDALGLEAADPGLTGASPEETALRRGFHALTGAVPLAVTVFHRLTDGSWSCILKTPPGRNTAPAVLVKRAGQLQANMGVPGRLTLTEGPEANDLIVKVALTDALAKTLEVTDTGVTTCREPVLLGQDEDGAEFLLTLLYRHTLVAGASDWGKSGIVNLILKRLNRCADVDLYGIDMKPGTPELGPWAGRMKALAKNAGEARALLEYLRAECDRRGAILSELSRKSMAEGRGPVRKWVPGEHGTAIFVVTDELAELVRQDDELAGLYESLLAIARFLAIQFISATQQPSRKVFGGSTDARGNYSNRISTRAGEAGHAPFIFGSGCQSKGWRPEQLNLPGKFLAQTPEHDTPRVYRAEYVSDADIAAEVGFYYSDLIDTEPQPALTDEPWVEQFAPLRFPDGSDVTPGQWPDLYRAFTALTGGATKKELAATCGISRDTAMRAIDEWTQHGVLARRDGRALRYYLPTSPESEKL</sequence>
<proteinExistence type="predicted"/>
<dbReference type="PANTHER" id="PTHR22683">
    <property type="entry name" value="SPORULATION PROTEIN RELATED"/>
    <property type="match status" value="1"/>
</dbReference>
<dbReference type="InterPro" id="IPR036388">
    <property type="entry name" value="WH-like_DNA-bd_sf"/>
</dbReference>
<dbReference type="InterPro" id="IPR002543">
    <property type="entry name" value="FtsK_dom"/>
</dbReference>
<feature type="transmembrane region" description="Helical" evidence="4">
    <location>
        <begin position="87"/>
        <end position="105"/>
    </location>
</feature>
<keyword evidence="4" id="KW-0472">Membrane</keyword>
<feature type="transmembrane region" description="Helical" evidence="4">
    <location>
        <begin position="112"/>
        <end position="134"/>
    </location>
</feature>
<dbReference type="GO" id="GO:0003677">
    <property type="term" value="F:DNA binding"/>
    <property type="evidence" value="ECO:0007669"/>
    <property type="project" value="InterPro"/>
</dbReference>
<dbReference type="PROSITE" id="PS50901">
    <property type="entry name" value="FTSK"/>
    <property type="match status" value="1"/>
</dbReference>
<dbReference type="EMBL" id="JAAGMR010000145">
    <property type="protein sequence ID" value="NEB92429.1"/>
    <property type="molecule type" value="Genomic_DNA"/>
</dbReference>
<keyword evidence="4" id="KW-0812">Transmembrane</keyword>
<dbReference type="Proteomes" id="UP000470520">
    <property type="component" value="Unassembled WGS sequence"/>
</dbReference>
<evidence type="ECO:0000259" key="5">
    <source>
        <dbReference type="PROSITE" id="PS50901"/>
    </source>
</evidence>
<dbReference type="RefSeq" id="WP_164188227.1">
    <property type="nucleotide sequence ID" value="NZ_JAAGMR010000145.1"/>
</dbReference>
<dbReference type="InterPro" id="IPR027417">
    <property type="entry name" value="P-loop_NTPase"/>
</dbReference>
<feature type="domain" description="FtsK" evidence="5">
    <location>
        <begin position="297"/>
        <end position="495"/>
    </location>
</feature>
<accession>A0A7K3QR98</accession>
<keyword evidence="2 3" id="KW-0067">ATP-binding</keyword>
<dbReference type="PANTHER" id="PTHR22683:SF41">
    <property type="entry name" value="DNA TRANSLOCASE FTSK"/>
    <property type="match status" value="1"/>
</dbReference>
<evidence type="ECO:0000256" key="3">
    <source>
        <dbReference type="PROSITE-ProRule" id="PRU00289"/>
    </source>
</evidence>
<dbReference type="Gene3D" id="1.10.10.10">
    <property type="entry name" value="Winged helix-like DNA-binding domain superfamily/Winged helix DNA-binding domain"/>
    <property type="match status" value="1"/>
</dbReference>
<gene>
    <name evidence="6" type="ORF">G3I21_11990</name>
</gene>
<organism evidence="6 7">
    <name type="scientific">Streptomyces bauhiniae</name>
    <dbReference type="NCBI Taxonomy" id="2340725"/>
    <lineage>
        <taxon>Bacteria</taxon>
        <taxon>Bacillati</taxon>
        <taxon>Actinomycetota</taxon>
        <taxon>Actinomycetes</taxon>
        <taxon>Kitasatosporales</taxon>
        <taxon>Streptomycetaceae</taxon>
        <taxon>Streptomyces</taxon>
    </lineage>
</organism>
<name>A0A7K3QR98_9ACTN</name>
<evidence type="ECO:0000256" key="2">
    <source>
        <dbReference type="ARBA" id="ARBA00022840"/>
    </source>
</evidence>
<evidence type="ECO:0000256" key="1">
    <source>
        <dbReference type="ARBA" id="ARBA00022741"/>
    </source>
</evidence>
<keyword evidence="4" id="KW-1133">Transmembrane helix</keyword>
<evidence type="ECO:0000313" key="6">
    <source>
        <dbReference type="EMBL" id="NEB92429.1"/>
    </source>
</evidence>
<dbReference type="InterPro" id="IPR050206">
    <property type="entry name" value="FtsK/SpoIIIE/SftA"/>
</dbReference>